<accession>A0A0E9TT02</accession>
<proteinExistence type="predicted"/>
<dbReference type="AlphaFoldDB" id="A0A0E9TT02"/>
<organism evidence="1">
    <name type="scientific">Anguilla anguilla</name>
    <name type="common">European freshwater eel</name>
    <name type="synonym">Muraena anguilla</name>
    <dbReference type="NCBI Taxonomy" id="7936"/>
    <lineage>
        <taxon>Eukaryota</taxon>
        <taxon>Metazoa</taxon>
        <taxon>Chordata</taxon>
        <taxon>Craniata</taxon>
        <taxon>Vertebrata</taxon>
        <taxon>Euteleostomi</taxon>
        <taxon>Actinopterygii</taxon>
        <taxon>Neopterygii</taxon>
        <taxon>Teleostei</taxon>
        <taxon>Anguilliformes</taxon>
        <taxon>Anguillidae</taxon>
        <taxon>Anguilla</taxon>
    </lineage>
</organism>
<sequence length="37" mass="4477">MKERRLCTPKDASYPHWQLFCILKIYYRCVSIKLSSV</sequence>
<evidence type="ECO:0000313" key="1">
    <source>
        <dbReference type="EMBL" id="JAH56804.1"/>
    </source>
</evidence>
<dbReference type="EMBL" id="GBXM01051773">
    <property type="protein sequence ID" value="JAH56804.1"/>
    <property type="molecule type" value="Transcribed_RNA"/>
</dbReference>
<reference evidence="1" key="1">
    <citation type="submission" date="2014-11" db="EMBL/GenBank/DDBJ databases">
        <authorList>
            <person name="Amaro Gonzalez C."/>
        </authorList>
    </citation>
    <scope>NUCLEOTIDE SEQUENCE</scope>
</reference>
<name>A0A0E9TT02_ANGAN</name>
<reference evidence="1" key="2">
    <citation type="journal article" date="2015" name="Fish Shellfish Immunol.">
        <title>Early steps in the European eel (Anguilla anguilla)-Vibrio vulnificus interaction in the gills: Role of the RtxA13 toxin.</title>
        <authorList>
            <person name="Callol A."/>
            <person name="Pajuelo D."/>
            <person name="Ebbesson L."/>
            <person name="Teles M."/>
            <person name="MacKenzie S."/>
            <person name="Amaro C."/>
        </authorList>
    </citation>
    <scope>NUCLEOTIDE SEQUENCE</scope>
</reference>
<protein>
    <submittedName>
        <fullName evidence="1">Uncharacterized protein</fullName>
    </submittedName>
</protein>